<proteinExistence type="inferred from homology"/>
<keyword evidence="7 8" id="KW-0472">Membrane</keyword>
<evidence type="ECO:0008006" key="10">
    <source>
        <dbReference type="Google" id="ProtNLM"/>
    </source>
</evidence>
<evidence type="ECO:0000256" key="5">
    <source>
        <dbReference type="ARBA" id="ARBA00022692"/>
    </source>
</evidence>
<comment type="subcellular location">
    <subcellularLocation>
        <location evidence="1">Cell membrane</location>
        <topology evidence="1">Multi-pass membrane protein</topology>
    </subcellularLocation>
</comment>
<name>A0A382IW46_9ZZZZ</name>
<evidence type="ECO:0000256" key="6">
    <source>
        <dbReference type="ARBA" id="ARBA00022989"/>
    </source>
</evidence>
<comment type="similarity">
    <text evidence="2">Belongs to the autoinducer-2 exporter (AI-2E) (TC 2.A.86) family.</text>
</comment>
<keyword evidence="3" id="KW-0813">Transport</keyword>
<evidence type="ECO:0000256" key="1">
    <source>
        <dbReference type="ARBA" id="ARBA00004651"/>
    </source>
</evidence>
<evidence type="ECO:0000256" key="3">
    <source>
        <dbReference type="ARBA" id="ARBA00022448"/>
    </source>
</evidence>
<dbReference type="GO" id="GO:0055085">
    <property type="term" value="P:transmembrane transport"/>
    <property type="evidence" value="ECO:0007669"/>
    <property type="project" value="TreeGrafter"/>
</dbReference>
<feature type="transmembrane region" description="Helical" evidence="8">
    <location>
        <begin position="223"/>
        <end position="243"/>
    </location>
</feature>
<feature type="non-terminal residue" evidence="9">
    <location>
        <position position="1"/>
    </location>
</feature>
<dbReference type="GO" id="GO:0005886">
    <property type="term" value="C:plasma membrane"/>
    <property type="evidence" value="ECO:0007669"/>
    <property type="project" value="UniProtKB-SubCell"/>
</dbReference>
<feature type="transmembrane region" description="Helical" evidence="8">
    <location>
        <begin position="82"/>
        <end position="102"/>
    </location>
</feature>
<feature type="transmembrane region" description="Helical" evidence="8">
    <location>
        <begin position="29"/>
        <end position="62"/>
    </location>
</feature>
<keyword evidence="4" id="KW-1003">Cell membrane</keyword>
<evidence type="ECO:0000256" key="8">
    <source>
        <dbReference type="SAM" id="Phobius"/>
    </source>
</evidence>
<dbReference type="AlphaFoldDB" id="A0A382IW46"/>
<feature type="transmembrane region" description="Helical" evidence="8">
    <location>
        <begin position="170"/>
        <end position="190"/>
    </location>
</feature>
<dbReference type="EMBL" id="UINC01069757">
    <property type="protein sequence ID" value="SVC03382.1"/>
    <property type="molecule type" value="Genomic_DNA"/>
</dbReference>
<evidence type="ECO:0000256" key="7">
    <source>
        <dbReference type="ARBA" id="ARBA00023136"/>
    </source>
</evidence>
<dbReference type="InterPro" id="IPR002549">
    <property type="entry name" value="AI-2E-like"/>
</dbReference>
<protein>
    <recommendedName>
        <fullName evidence="10">AI-2E family transporter</fullName>
    </recommendedName>
</protein>
<dbReference type="PANTHER" id="PTHR21716:SF53">
    <property type="entry name" value="PERMEASE PERM-RELATED"/>
    <property type="match status" value="1"/>
</dbReference>
<reference evidence="9" key="1">
    <citation type="submission" date="2018-05" db="EMBL/GenBank/DDBJ databases">
        <authorList>
            <person name="Lanie J.A."/>
            <person name="Ng W.-L."/>
            <person name="Kazmierczak K.M."/>
            <person name="Andrzejewski T.M."/>
            <person name="Davidsen T.M."/>
            <person name="Wayne K.J."/>
            <person name="Tettelin H."/>
            <person name="Glass J.I."/>
            <person name="Rusch D."/>
            <person name="Podicherti R."/>
            <person name="Tsui H.-C.T."/>
            <person name="Winkler M.E."/>
        </authorList>
    </citation>
    <scope>NUCLEOTIDE SEQUENCE</scope>
</reference>
<evidence type="ECO:0000313" key="9">
    <source>
        <dbReference type="EMBL" id="SVC03382.1"/>
    </source>
</evidence>
<dbReference type="PANTHER" id="PTHR21716">
    <property type="entry name" value="TRANSMEMBRANE PROTEIN"/>
    <property type="match status" value="1"/>
</dbReference>
<evidence type="ECO:0000256" key="2">
    <source>
        <dbReference type="ARBA" id="ARBA00009773"/>
    </source>
</evidence>
<feature type="transmembrane region" description="Helical" evidence="8">
    <location>
        <begin position="250"/>
        <end position="269"/>
    </location>
</feature>
<accession>A0A382IW46</accession>
<feature type="non-terminal residue" evidence="9">
    <location>
        <position position="295"/>
    </location>
</feature>
<keyword evidence="6 8" id="KW-1133">Transmembrane helix</keyword>
<sequence>VLYANIILKVHGKPTIKEGKIVSAQKQALFWLGAAALFMAALSLFSDILLPFVAGLAIAYFLDPLVDSMEKRGLSRALGATIVLGGFLIVVVAGLVVLIPLLQAQVVGLVKGMPTVFESLSRGVTGVLDNLSAHIDEEDMAEGQEALMGFASRAMGWLFEILMSAWQSGLAFFNVIGLIVVTPVVAWYLLRDWDHLVAKVNSWLPRDHLPEIHNQLSLVDQTIASFVRGQAIVCLIMAVAYAAALEIIGLNHGLVVGLIAGLITFIPYVGSMVGLLLSVGLAFVQFGELTMILLV</sequence>
<organism evidence="9">
    <name type="scientific">marine metagenome</name>
    <dbReference type="NCBI Taxonomy" id="408172"/>
    <lineage>
        <taxon>unclassified sequences</taxon>
        <taxon>metagenomes</taxon>
        <taxon>ecological metagenomes</taxon>
    </lineage>
</organism>
<evidence type="ECO:0000256" key="4">
    <source>
        <dbReference type="ARBA" id="ARBA00022475"/>
    </source>
</evidence>
<gene>
    <name evidence="9" type="ORF">METZ01_LOCUS256236</name>
</gene>
<keyword evidence="5 8" id="KW-0812">Transmembrane</keyword>
<dbReference type="Pfam" id="PF01594">
    <property type="entry name" value="AI-2E_transport"/>
    <property type="match status" value="1"/>
</dbReference>